<evidence type="ECO:0000256" key="15">
    <source>
        <dbReference type="ARBA" id="ARBA00022842"/>
    </source>
</evidence>
<feature type="binding site" evidence="19">
    <location>
        <begin position="454"/>
        <end position="455"/>
    </location>
    <ligand>
        <name>phosphoenolpyruvate</name>
        <dbReference type="ChEBI" id="CHEBI:58702"/>
    </ligand>
</feature>
<evidence type="ECO:0000256" key="13">
    <source>
        <dbReference type="ARBA" id="ARBA00022723"/>
    </source>
</evidence>
<dbReference type="Proteomes" id="UP000007177">
    <property type="component" value="Chromosome"/>
</dbReference>
<keyword evidence="14 17" id="KW-0418">Kinase</keyword>
<evidence type="ECO:0000256" key="20">
    <source>
        <dbReference type="PIRSR" id="PIRSR000732-3"/>
    </source>
</evidence>
<keyword evidence="8 17" id="KW-0813">Transport</keyword>
<evidence type="ECO:0000256" key="3">
    <source>
        <dbReference type="ARBA" id="ARBA00002728"/>
    </source>
</evidence>
<dbReference type="InterPro" id="IPR008731">
    <property type="entry name" value="PTS_EIN"/>
</dbReference>
<dbReference type="PIRSF" id="PIRSF000732">
    <property type="entry name" value="PTS_enzyme_I"/>
    <property type="match status" value="1"/>
</dbReference>
<protein>
    <recommendedName>
        <fullName evidence="7 17">Phosphoenolpyruvate-protein phosphotransferase</fullName>
        <ecNumber evidence="6 17">2.7.3.9</ecNumber>
    </recommendedName>
    <alternativeName>
        <fullName evidence="16 17">Phosphotransferase system, enzyme I</fullName>
    </alternativeName>
</protein>
<dbReference type="HOGENOM" id="CLU_007308_7_0_9"/>
<evidence type="ECO:0000313" key="25">
    <source>
        <dbReference type="EMBL" id="AFA49328.1"/>
    </source>
</evidence>
<dbReference type="EC" id="2.7.3.9" evidence="6 17"/>
<dbReference type="InterPro" id="IPR024692">
    <property type="entry name" value="PTS_EI"/>
</dbReference>
<dbReference type="InterPro" id="IPR040442">
    <property type="entry name" value="Pyrv_kinase-like_dom_sf"/>
</dbReference>
<dbReference type="GO" id="GO:0009401">
    <property type="term" value="P:phosphoenolpyruvate-dependent sugar phosphotransferase system"/>
    <property type="evidence" value="ECO:0007669"/>
    <property type="project" value="UniProtKB-KW"/>
</dbReference>
<dbReference type="Gene3D" id="3.20.20.60">
    <property type="entry name" value="Phosphoenolpyruvate-binding domains"/>
    <property type="match status" value="1"/>
</dbReference>
<dbReference type="InterPro" id="IPR006318">
    <property type="entry name" value="PTS_EI-like"/>
</dbReference>
<feature type="binding site" evidence="19">
    <location>
        <position position="465"/>
    </location>
    <ligand>
        <name>phosphoenolpyruvate</name>
        <dbReference type="ChEBI" id="CHEBI:58702"/>
    </ligand>
</feature>
<dbReference type="KEGG" id="awo:Awo_c25710"/>
<dbReference type="PROSITE" id="PS00742">
    <property type="entry name" value="PEP_ENZYMES_2"/>
    <property type="match status" value="1"/>
</dbReference>
<keyword evidence="13 17" id="KW-0479">Metal-binding</keyword>
<comment type="function">
    <text evidence="3 17">General (non sugar-specific) component of the phosphoenolpyruvate-dependent sugar phosphotransferase system (sugar PTS). This major carbohydrate active-transport system catalyzes the phosphorylation of incoming sugar substrates concomitantly with their translocation across the cell membrane. Enzyme I transfers the phosphoryl group from phosphoenolpyruvate (PEP) to the phosphoryl carrier protein (HPr).</text>
</comment>
<dbReference type="InterPro" id="IPR036637">
    <property type="entry name" value="Phosphohistidine_dom_sf"/>
</dbReference>
<name>H6LE95_ACEWD</name>
<dbReference type="InterPro" id="IPR036618">
    <property type="entry name" value="PtsI_HPr-bd_sf"/>
</dbReference>
<evidence type="ECO:0000256" key="4">
    <source>
        <dbReference type="ARBA" id="ARBA00004496"/>
    </source>
</evidence>
<dbReference type="AlphaFoldDB" id="H6LE95"/>
<dbReference type="PANTHER" id="PTHR46244:SF3">
    <property type="entry name" value="PHOSPHOENOLPYRUVATE-PROTEIN PHOSPHOTRANSFERASE"/>
    <property type="match status" value="1"/>
</dbReference>
<dbReference type="Pfam" id="PF05524">
    <property type="entry name" value="PEP-utilisers_N"/>
    <property type="match status" value="1"/>
</dbReference>
<feature type="binding site" evidence="20">
    <location>
        <position position="431"/>
    </location>
    <ligand>
        <name>Mg(2+)</name>
        <dbReference type="ChEBI" id="CHEBI:18420"/>
    </ligand>
</feature>
<keyword evidence="26" id="KW-1185">Reference proteome</keyword>
<dbReference type="SUPFAM" id="SSF47831">
    <property type="entry name" value="Enzyme I of the PEP:sugar phosphotransferase system HPr-binding (sub)domain"/>
    <property type="match status" value="1"/>
</dbReference>
<comment type="similarity">
    <text evidence="5 17">Belongs to the PEP-utilizing enzyme family.</text>
</comment>
<accession>H6LE95</accession>
<keyword evidence="12 17" id="KW-0598">Phosphotransferase system</keyword>
<reference evidence="25 26" key="2">
    <citation type="journal article" date="2012" name="PLoS ONE">
        <title>An ancient pathway combining carbon dioxide fixation with the generation and utilization of a sodium ion gradient for ATP synthesis.</title>
        <authorList>
            <person name="Poehlein A."/>
            <person name="Schmidt S."/>
            <person name="Kaster A.K."/>
            <person name="Goenrich M."/>
            <person name="Vollmers J."/>
            <person name="Thurmer A."/>
            <person name="Bertsch J."/>
            <person name="Schuchmann K."/>
            <person name="Voigt B."/>
            <person name="Hecker M."/>
            <person name="Daniel R."/>
            <person name="Thauer R.K."/>
            <person name="Gottschalk G."/>
            <person name="Muller V."/>
        </authorList>
    </citation>
    <scope>NUCLEOTIDE SEQUENCE [LARGE SCALE GENOMIC DNA]</scope>
    <source>
        <strain evidence="26">ATCC 29683 / DSM 1030 / JCM 2381 / KCTC 1655 / WB1</strain>
    </source>
</reference>
<reference evidence="26" key="1">
    <citation type="submission" date="2011-07" db="EMBL/GenBank/DDBJ databases">
        <title>Complete genome sequence of Acetobacterium woodii.</title>
        <authorList>
            <person name="Poehlein A."/>
            <person name="Schmidt S."/>
            <person name="Kaster A.-K."/>
            <person name="Goenrich M."/>
            <person name="Vollmers J."/>
            <person name="Thuermer A."/>
            <person name="Gottschalk G."/>
            <person name="Thauer R.K."/>
            <person name="Daniel R."/>
            <person name="Mueller V."/>
        </authorList>
    </citation>
    <scope>NUCLEOTIDE SEQUENCE [LARGE SCALE GENOMIC DNA]</scope>
    <source>
        <strain evidence="26">ATCC 29683 / DSM 1030 / JCM 2381 / KCTC 1655 / WB1</strain>
    </source>
</reference>
<dbReference type="InterPro" id="IPR015813">
    <property type="entry name" value="Pyrv/PenolPyrv_kinase-like_dom"/>
</dbReference>
<comment type="subcellular location">
    <subcellularLocation>
        <location evidence="4 17">Cytoplasm</location>
    </subcellularLocation>
</comment>
<dbReference type="SUPFAM" id="SSF52009">
    <property type="entry name" value="Phosphohistidine domain"/>
    <property type="match status" value="1"/>
</dbReference>
<evidence type="ECO:0000256" key="19">
    <source>
        <dbReference type="PIRSR" id="PIRSR000732-2"/>
    </source>
</evidence>
<evidence type="ECO:0000256" key="12">
    <source>
        <dbReference type="ARBA" id="ARBA00022683"/>
    </source>
</evidence>
<comment type="catalytic activity">
    <reaction evidence="1 17">
        <text>L-histidyl-[protein] + phosphoenolpyruvate = N(pros)-phospho-L-histidyl-[protein] + pyruvate</text>
        <dbReference type="Rhea" id="RHEA:23880"/>
        <dbReference type="Rhea" id="RHEA-COMP:9745"/>
        <dbReference type="Rhea" id="RHEA-COMP:9746"/>
        <dbReference type="ChEBI" id="CHEBI:15361"/>
        <dbReference type="ChEBI" id="CHEBI:29979"/>
        <dbReference type="ChEBI" id="CHEBI:58702"/>
        <dbReference type="ChEBI" id="CHEBI:64837"/>
        <dbReference type="EC" id="2.7.3.9"/>
    </reaction>
</comment>
<evidence type="ECO:0000256" key="2">
    <source>
        <dbReference type="ARBA" id="ARBA00001946"/>
    </source>
</evidence>
<evidence type="ECO:0000256" key="17">
    <source>
        <dbReference type="PIRNR" id="PIRNR000732"/>
    </source>
</evidence>
<feature type="domain" description="Phosphotransferase system enzyme I N-terminal" evidence="24">
    <location>
        <begin position="5"/>
        <end position="126"/>
    </location>
</feature>
<evidence type="ECO:0000256" key="18">
    <source>
        <dbReference type="PIRSR" id="PIRSR000732-1"/>
    </source>
</evidence>
<evidence type="ECO:0000256" key="9">
    <source>
        <dbReference type="ARBA" id="ARBA00022490"/>
    </source>
</evidence>
<evidence type="ECO:0000256" key="14">
    <source>
        <dbReference type="ARBA" id="ARBA00022777"/>
    </source>
</evidence>
<dbReference type="Pfam" id="PF00391">
    <property type="entry name" value="PEP-utilizers"/>
    <property type="match status" value="1"/>
</dbReference>
<keyword evidence="11 17" id="KW-0808">Transferase</keyword>
<evidence type="ECO:0000256" key="16">
    <source>
        <dbReference type="ARBA" id="ARBA00033235"/>
    </source>
</evidence>
<evidence type="ECO:0000256" key="21">
    <source>
        <dbReference type="SAM" id="Coils"/>
    </source>
</evidence>
<dbReference type="InterPro" id="IPR050499">
    <property type="entry name" value="PEP-utilizing_PTS_enzyme"/>
</dbReference>
<evidence type="ECO:0000313" key="26">
    <source>
        <dbReference type="Proteomes" id="UP000007177"/>
    </source>
</evidence>
<proteinExistence type="inferred from homology"/>
<evidence type="ECO:0000256" key="5">
    <source>
        <dbReference type="ARBA" id="ARBA00007837"/>
    </source>
</evidence>
<evidence type="ECO:0000256" key="10">
    <source>
        <dbReference type="ARBA" id="ARBA00022597"/>
    </source>
</evidence>
<feature type="binding site" evidence="20">
    <location>
        <position position="455"/>
    </location>
    <ligand>
        <name>Mg(2+)</name>
        <dbReference type="ChEBI" id="CHEBI:18420"/>
    </ligand>
</feature>
<feature type="coiled-coil region" evidence="21">
    <location>
        <begin position="26"/>
        <end position="53"/>
    </location>
</feature>
<dbReference type="InterPro" id="IPR008279">
    <property type="entry name" value="PEP-util_enz_mobile_dom"/>
</dbReference>
<keyword evidence="9 17" id="KW-0963">Cytoplasm</keyword>
<feature type="active site" description="Proton donor" evidence="18">
    <location>
        <position position="504"/>
    </location>
</feature>
<dbReference type="EMBL" id="CP002987">
    <property type="protein sequence ID" value="AFA49328.1"/>
    <property type="molecule type" value="Genomic_DNA"/>
</dbReference>
<evidence type="ECO:0000259" key="23">
    <source>
        <dbReference type="Pfam" id="PF02896"/>
    </source>
</evidence>
<dbReference type="OrthoDB" id="9765468at2"/>
<evidence type="ECO:0000259" key="24">
    <source>
        <dbReference type="Pfam" id="PF05524"/>
    </source>
</evidence>
<dbReference type="GO" id="GO:0046872">
    <property type="term" value="F:metal ion binding"/>
    <property type="evidence" value="ECO:0007669"/>
    <property type="project" value="UniProtKB-KW"/>
</dbReference>
<dbReference type="GO" id="GO:0005737">
    <property type="term" value="C:cytoplasm"/>
    <property type="evidence" value="ECO:0007669"/>
    <property type="project" value="UniProtKB-SubCell"/>
</dbReference>
<dbReference type="InterPro" id="IPR000121">
    <property type="entry name" value="PEP_util_C"/>
</dbReference>
<feature type="domain" description="PEP-utilising enzyme C-terminal" evidence="23">
    <location>
        <begin position="252"/>
        <end position="543"/>
    </location>
</feature>
<keyword evidence="10 17" id="KW-0762">Sugar transport</keyword>
<feature type="binding site" evidence="19">
    <location>
        <position position="332"/>
    </location>
    <ligand>
        <name>phosphoenolpyruvate</name>
        <dbReference type="ChEBI" id="CHEBI:58702"/>
    </ligand>
</feature>
<evidence type="ECO:0000256" key="1">
    <source>
        <dbReference type="ARBA" id="ARBA00000683"/>
    </source>
</evidence>
<keyword evidence="21" id="KW-0175">Coiled coil</keyword>
<sequence>MFVKEGIIASPGIVIAKALVYEKVVVKVNENKVQDIENEIEKFHNALKLSHEQLENIRIKAVKELGEEEGAIFEAHAMVLDDPEFTEGVEAEINDNHLSADFAVKVITDRFFEIFDQMDDPYFSARAADIKDVGTRVLNNILGIVQANLSDLDEDVIIIADDLTPSDTAQMDKKRVKGFATNIGSRTSHTAIMARSLEIPAVLGLGDITATVKTGDTMVVDGSTGQVCVNPDPDQLKYFEHEKQKYQEYIKELEALKNLEAITLDGRKIELVGNIGEPNDVGGVLKNGGVGVGLYRTEFLYMNSDKMPSEEKQFAAYRSVLEAFPEGPVIIRTLDIGGDKKLPYLPMADELNPFLGLRAIRLCFKEVDLFKTQLRAILRASVYGHAHIMFPMISSITEVRQAKVILSECMKELDKEQLRYDKAIKVGVMIEIPAAAIAADIISKEVDFFSIGTNDLCQYTLAVDRMNQDVSYLYDPFNPAILRLIKQVTATSELKKEGFFTGMCGEMAGDPKAALLLLGLGLNEFSMSALAIPQVKKIIRSVHYKDAKAIAETALNMETGEEIMDFIQKSMEKLNLNI</sequence>
<evidence type="ECO:0000256" key="11">
    <source>
        <dbReference type="ARBA" id="ARBA00022679"/>
    </source>
</evidence>
<keyword evidence="15 17" id="KW-0460">Magnesium</keyword>
<evidence type="ECO:0000256" key="6">
    <source>
        <dbReference type="ARBA" id="ARBA00012232"/>
    </source>
</evidence>
<feature type="active site" description="Tele-phosphohistidine intermediate" evidence="18">
    <location>
        <position position="189"/>
    </location>
</feature>
<organism evidence="25 26">
    <name type="scientific">Acetobacterium woodii (strain ATCC 29683 / DSM 1030 / JCM 2381 / KCTC 1655 / WB1)</name>
    <dbReference type="NCBI Taxonomy" id="931626"/>
    <lineage>
        <taxon>Bacteria</taxon>
        <taxon>Bacillati</taxon>
        <taxon>Bacillota</taxon>
        <taxon>Clostridia</taxon>
        <taxon>Eubacteriales</taxon>
        <taxon>Eubacteriaceae</taxon>
        <taxon>Acetobacterium</taxon>
    </lineage>
</organism>
<dbReference type="NCBIfam" id="TIGR01417">
    <property type="entry name" value="PTS_I_fam"/>
    <property type="match status" value="1"/>
</dbReference>
<dbReference type="SUPFAM" id="SSF51621">
    <property type="entry name" value="Phosphoenolpyruvate/pyruvate domain"/>
    <property type="match status" value="1"/>
</dbReference>
<dbReference type="Gene3D" id="3.50.30.10">
    <property type="entry name" value="Phosphohistidine domain"/>
    <property type="match status" value="1"/>
</dbReference>
<feature type="binding site" evidence="19">
    <location>
        <position position="296"/>
    </location>
    <ligand>
        <name>phosphoenolpyruvate</name>
        <dbReference type="ChEBI" id="CHEBI:58702"/>
    </ligand>
</feature>
<dbReference type="STRING" id="931626.Awo_c25710"/>
<dbReference type="PANTHER" id="PTHR46244">
    <property type="entry name" value="PHOSPHOENOLPYRUVATE-PROTEIN PHOSPHOTRANSFERASE"/>
    <property type="match status" value="1"/>
</dbReference>
<dbReference type="eggNOG" id="COG1080">
    <property type="taxonomic scope" value="Bacteria"/>
</dbReference>
<dbReference type="Pfam" id="PF02896">
    <property type="entry name" value="PEP-utilizers_C"/>
    <property type="match status" value="1"/>
</dbReference>
<dbReference type="Gene3D" id="1.10.274.10">
    <property type="entry name" value="PtsI, HPr-binding domain"/>
    <property type="match status" value="1"/>
</dbReference>
<evidence type="ECO:0000256" key="8">
    <source>
        <dbReference type="ARBA" id="ARBA00022448"/>
    </source>
</evidence>
<keyword evidence="25" id="KW-0670">Pyruvate</keyword>
<gene>
    <name evidence="25" type="primary">pts</name>
    <name evidence="25" type="ordered locus">Awo_c25710</name>
</gene>
<feature type="domain" description="PEP-utilising enzyme mobile" evidence="22">
    <location>
        <begin position="153"/>
        <end position="225"/>
    </location>
</feature>
<comment type="cofactor">
    <cofactor evidence="2 17 20">
        <name>Mg(2+)</name>
        <dbReference type="ChEBI" id="CHEBI:18420"/>
    </cofactor>
</comment>
<dbReference type="PRINTS" id="PR01736">
    <property type="entry name" value="PHPHTRNFRASE"/>
</dbReference>
<dbReference type="GO" id="GO:0016301">
    <property type="term" value="F:kinase activity"/>
    <property type="evidence" value="ECO:0007669"/>
    <property type="project" value="UniProtKB-KW"/>
</dbReference>
<dbReference type="RefSeq" id="WP_014356928.1">
    <property type="nucleotide sequence ID" value="NC_016894.1"/>
</dbReference>
<dbReference type="GO" id="GO:0008965">
    <property type="term" value="F:phosphoenolpyruvate-protein phosphotransferase activity"/>
    <property type="evidence" value="ECO:0007669"/>
    <property type="project" value="UniProtKB-EC"/>
</dbReference>
<evidence type="ECO:0000259" key="22">
    <source>
        <dbReference type="Pfam" id="PF00391"/>
    </source>
</evidence>
<dbReference type="InterPro" id="IPR023151">
    <property type="entry name" value="PEP_util_CS"/>
</dbReference>
<evidence type="ECO:0000256" key="7">
    <source>
        <dbReference type="ARBA" id="ARBA00016544"/>
    </source>
</evidence>